<dbReference type="InterPro" id="IPR035979">
    <property type="entry name" value="RBD_domain_sf"/>
</dbReference>
<dbReference type="GO" id="GO:0019722">
    <property type="term" value="P:calcium-mediated signaling"/>
    <property type="evidence" value="ECO:0007669"/>
    <property type="project" value="InterPro"/>
</dbReference>
<dbReference type="Gene3D" id="3.30.70.330">
    <property type="match status" value="1"/>
</dbReference>
<comment type="caution">
    <text evidence="3">The sequence shown here is derived from an EMBL/GenBank/DDBJ whole genome shotgun (WGS) entry which is preliminary data.</text>
</comment>
<reference evidence="3 4" key="1">
    <citation type="journal article" date="2010" name="Proc. Natl. Acad. Sci. U.S.A.">
        <title>Insights into evolution of multicellular fungi from the assembled chromosomes of the mushroom Coprinopsis cinerea (Coprinus cinereus).</title>
        <authorList>
            <person name="Stajich J.E."/>
            <person name="Wilke S.K."/>
            <person name="Ahren D."/>
            <person name="Au C.H."/>
            <person name="Birren B.W."/>
            <person name="Borodovsky M."/>
            <person name="Burns C."/>
            <person name="Canback B."/>
            <person name="Casselton L.A."/>
            <person name="Cheng C.K."/>
            <person name="Deng J."/>
            <person name="Dietrich F.S."/>
            <person name="Fargo D.C."/>
            <person name="Farman M.L."/>
            <person name="Gathman A.C."/>
            <person name="Goldberg J."/>
            <person name="Guigo R."/>
            <person name="Hoegger P.J."/>
            <person name="Hooker J.B."/>
            <person name="Huggins A."/>
            <person name="James T.Y."/>
            <person name="Kamada T."/>
            <person name="Kilaru S."/>
            <person name="Kodira C."/>
            <person name="Kues U."/>
            <person name="Kupfer D."/>
            <person name="Kwan H.S."/>
            <person name="Lomsadze A."/>
            <person name="Li W."/>
            <person name="Lilly W.W."/>
            <person name="Ma L.J."/>
            <person name="Mackey A.J."/>
            <person name="Manning G."/>
            <person name="Martin F."/>
            <person name="Muraguchi H."/>
            <person name="Natvig D.O."/>
            <person name="Palmerini H."/>
            <person name="Ramesh M.A."/>
            <person name="Rehmeyer C.J."/>
            <person name="Roe B.A."/>
            <person name="Shenoy N."/>
            <person name="Stanke M."/>
            <person name="Ter-Hovhannisyan V."/>
            <person name="Tunlid A."/>
            <person name="Velagapudi R."/>
            <person name="Vision T.J."/>
            <person name="Zeng Q."/>
            <person name="Zolan M.E."/>
            <person name="Pukkila P.J."/>
        </authorList>
    </citation>
    <scope>NUCLEOTIDE SEQUENCE [LARGE SCALE GENOMIC DNA]</scope>
    <source>
        <strain evidence="4">Okayama-7 / 130 / ATCC MYA-4618 / FGSC 9003</strain>
    </source>
</reference>
<dbReference type="OMA" id="HTWAPIK"/>
<protein>
    <submittedName>
        <fullName evidence="3">Calcineurin-binding protein</fullName>
    </submittedName>
</protein>
<dbReference type="InterPro" id="IPR006931">
    <property type="entry name" value="Calcipressin"/>
</dbReference>
<dbReference type="STRING" id="240176.A8P9V1"/>
<evidence type="ECO:0000256" key="1">
    <source>
        <dbReference type="ARBA" id="ARBA00008209"/>
    </source>
</evidence>
<dbReference type="PANTHER" id="PTHR10300">
    <property type="entry name" value="CALCIPRESSIN"/>
    <property type="match status" value="1"/>
</dbReference>
<dbReference type="GO" id="GO:0008597">
    <property type="term" value="F:calcium-dependent protein serine/threonine phosphatase regulator activity"/>
    <property type="evidence" value="ECO:0007669"/>
    <property type="project" value="TreeGrafter"/>
</dbReference>
<dbReference type="Pfam" id="PF04847">
    <property type="entry name" value="Calcipressin"/>
    <property type="match status" value="1"/>
</dbReference>
<dbReference type="InterPro" id="IPR012677">
    <property type="entry name" value="Nucleotide-bd_a/b_plait_sf"/>
</dbReference>
<dbReference type="eggNOG" id="KOG4019">
    <property type="taxonomic scope" value="Eukaryota"/>
</dbReference>
<dbReference type="Proteomes" id="UP000001861">
    <property type="component" value="Unassembled WGS sequence"/>
</dbReference>
<feature type="region of interest" description="Disordered" evidence="2">
    <location>
        <begin position="1"/>
        <end position="21"/>
    </location>
</feature>
<dbReference type="AlphaFoldDB" id="A8P9V1"/>
<proteinExistence type="inferred from homology"/>
<dbReference type="EMBL" id="AACS02000002">
    <property type="protein sequence ID" value="EAU81995.1"/>
    <property type="molecule type" value="Genomic_DNA"/>
</dbReference>
<dbReference type="VEuPathDB" id="FungiDB:CC1G_09181"/>
<dbReference type="InParanoid" id="A8P9V1"/>
<name>A8P9V1_COPC7</name>
<evidence type="ECO:0000313" key="3">
    <source>
        <dbReference type="EMBL" id="EAU81995.1"/>
    </source>
</evidence>
<dbReference type="OrthoDB" id="17212at2759"/>
<dbReference type="CDD" id="cd12434">
    <property type="entry name" value="RRM_RCAN_like"/>
    <property type="match status" value="1"/>
</dbReference>
<comment type="similarity">
    <text evidence="1">Belongs to the RCAN family.</text>
</comment>
<evidence type="ECO:0000256" key="2">
    <source>
        <dbReference type="SAM" id="MobiDB-lite"/>
    </source>
</evidence>
<organism evidence="3 4">
    <name type="scientific">Coprinopsis cinerea (strain Okayama-7 / 130 / ATCC MYA-4618 / FGSC 9003)</name>
    <name type="common">Inky cap fungus</name>
    <name type="synonym">Hormographiella aspergillata</name>
    <dbReference type="NCBI Taxonomy" id="240176"/>
    <lineage>
        <taxon>Eukaryota</taxon>
        <taxon>Fungi</taxon>
        <taxon>Dikarya</taxon>
        <taxon>Basidiomycota</taxon>
        <taxon>Agaricomycotina</taxon>
        <taxon>Agaricomycetes</taxon>
        <taxon>Agaricomycetidae</taxon>
        <taxon>Agaricales</taxon>
        <taxon>Agaricineae</taxon>
        <taxon>Psathyrellaceae</taxon>
        <taxon>Coprinopsis</taxon>
    </lineage>
</organism>
<dbReference type="GO" id="GO:0005737">
    <property type="term" value="C:cytoplasm"/>
    <property type="evidence" value="ECO:0007669"/>
    <property type="project" value="TreeGrafter"/>
</dbReference>
<keyword evidence="4" id="KW-1185">Reference proteome</keyword>
<dbReference type="GO" id="GO:0005634">
    <property type="term" value="C:nucleus"/>
    <property type="evidence" value="ECO:0007669"/>
    <property type="project" value="TreeGrafter"/>
</dbReference>
<dbReference type="GO" id="GO:0003676">
    <property type="term" value="F:nucleic acid binding"/>
    <property type="evidence" value="ECO:0007669"/>
    <property type="project" value="InterPro"/>
</dbReference>
<accession>A8P9V1</accession>
<dbReference type="RefSeq" id="XP_001839847.1">
    <property type="nucleotide sequence ID" value="XM_001839795.2"/>
</dbReference>
<dbReference type="KEGG" id="cci:CC1G_09181"/>
<dbReference type="PANTHER" id="PTHR10300:SF14">
    <property type="entry name" value="PROTEIN SARAH"/>
    <property type="match status" value="1"/>
</dbReference>
<dbReference type="SUPFAM" id="SSF54928">
    <property type="entry name" value="RNA-binding domain, RBD"/>
    <property type="match status" value="1"/>
</dbReference>
<sequence length="236" mass="26259">MTVQLSLRQSPPSTPPSESTNTVAITSLPRSFFDSLILDLLYTHFSHYGEINQWVPLPGFGRIIVVYEHDQAAEAAKLHCDTIVLQATSEHPEVILRVFRADRNPLKPRDHCGHQPQMHYLQPPAVEKNFLISPPGSPPVGWEQIREDPPNATPLAADLISALNKLKLQEEEQERKGQSMLIHPSEAGVGVFVEDCDASAGVEVSDEDWVYGQTMPTRERWRPIPTAMPPMASISA</sequence>
<evidence type="ECO:0000313" key="4">
    <source>
        <dbReference type="Proteomes" id="UP000001861"/>
    </source>
</evidence>
<dbReference type="FunCoup" id="A8P9V1">
    <property type="interactions" value="135"/>
</dbReference>
<gene>
    <name evidence="3" type="ORF">CC1G_09181</name>
</gene>
<dbReference type="GeneID" id="6016468"/>